<dbReference type="InterPro" id="IPR002110">
    <property type="entry name" value="Ankyrin_rpt"/>
</dbReference>
<dbReference type="SMART" id="SM00969">
    <property type="entry name" value="SOCS_box"/>
    <property type="match status" value="1"/>
</dbReference>
<evidence type="ECO:0000256" key="1">
    <source>
        <dbReference type="PROSITE-ProRule" id="PRU00023"/>
    </source>
</evidence>
<dbReference type="AlphaFoldDB" id="A0A210QHR6"/>
<dbReference type="PANTHER" id="PTHR46224">
    <property type="entry name" value="ANKYRIN REPEAT FAMILY PROTEIN"/>
    <property type="match status" value="1"/>
</dbReference>
<dbReference type="EMBL" id="NEDP02003660">
    <property type="protein sequence ID" value="OWF48141.1"/>
    <property type="molecule type" value="Genomic_DNA"/>
</dbReference>
<organism evidence="3 4">
    <name type="scientific">Mizuhopecten yessoensis</name>
    <name type="common">Japanese scallop</name>
    <name type="synonym">Patinopecten yessoensis</name>
    <dbReference type="NCBI Taxonomy" id="6573"/>
    <lineage>
        <taxon>Eukaryota</taxon>
        <taxon>Metazoa</taxon>
        <taxon>Spiralia</taxon>
        <taxon>Lophotrochozoa</taxon>
        <taxon>Mollusca</taxon>
        <taxon>Bivalvia</taxon>
        <taxon>Autobranchia</taxon>
        <taxon>Pteriomorphia</taxon>
        <taxon>Pectinida</taxon>
        <taxon>Pectinoidea</taxon>
        <taxon>Pectinidae</taxon>
        <taxon>Mizuhopecten</taxon>
    </lineage>
</organism>
<dbReference type="InterPro" id="IPR001496">
    <property type="entry name" value="SOCS_box"/>
</dbReference>
<feature type="repeat" description="ANK" evidence="1">
    <location>
        <begin position="164"/>
        <end position="196"/>
    </location>
</feature>
<dbReference type="PROSITE" id="PS50088">
    <property type="entry name" value="ANK_REPEAT"/>
    <property type="match status" value="3"/>
</dbReference>
<evidence type="ECO:0000259" key="2">
    <source>
        <dbReference type="PROSITE" id="PS50225"/>
    </source>
</evidence>
<protein>
    <submittedName>
        <fullName evidence="3">Ankyrin repeat and SOCS box protein 3</fullName>
    </submittedName>
</protein>
<keyword evidence="1" id="KW-0040">ANK repeat</keyword>
<reference evidence="3 4" key="1">
    <citation type="journal article" date="2017" name="Nat. Ecol. Evol.">
        <title>Scallop genome provides insights into evolution of bilaterian karyotype and development.</title>
        <authorList>
            <person name="Wang S."/>
            <person name="Zhang J."/>
            <person name="Jiao W."/>
            <person name="Li J."/>
            <person name="Xun X."/>
            <person name="Sun Y."/>
            <person name="Guo X."/>
            <person name="Huan P."/>
            <person name="Dong B."/>
            <person name="Zhang L."/>
            <person name="Hu X."/>
            <person name="Sun X."/>
            <person name="Wang J."/>
            <person name="Zhao C."/>
            <person name="Wang Y."/>
            <person name="Wang D."/>
            <person name="Huang X."/>
            <person name="Wang R."/>
            <person name="Lv J."/>
            <person name="Li Y."/>
            <person name="Zhang Z."/>
            <person name="Liu B."/>
            <person name="Lu W."/>
            <person name="Hui Y."/>
            <person name="Liang J."/>
            <person name="Zhou Z."/>
            <person name="Hou R."/>
            <person name="Li X."/>
            <person name="Liu Y."/>
            <person name="Li H."/>
            <person name="Ning X."/>
            <person name="Lin Y."/>
            <person name="Zhao L."/>
            <person name="Xing Q."/>
            <person name="Dou J."/>
            <person name="Li Y."/>
            <person name="Mao J."/>
            <person name="Guo H."/>
            <person name="Dou H."/>
            <person name="Li T."/>
            <person name="Mu C."/>
            <person name="Jiang W."/>
            <person name="Fu Q."/>
            <person name="Fu X."/>
            <person name="Miao Y."/>
            <person name="Liu J."/>
            <person name="Yu Q."/>
            <person name="Li R."/>
            <person name="Liao H."/>
            <person name="Li X."/>
            <person name="Kong Y."/>
            <person name="Jiang Z."/>
            <person name="Chourrout D."/>
            <person name="Li R."/>
            <person name="Bao Z."/>
        </authorList>
    </citation>
    <scope>NUCLEOTIDE SEQUENCE [LARGE SCALE GENOMIC DNA]</scope>
    <source>
        <strain evidence="3 4">PY_sf001</strain>
    </source>
</reference>
<evidence type="ECO:0000313" key="3">
    <source>
        <dbReference type="EMBL" id="OWF48141.1"/>
    </source>
</evidence>
<feature type="repeat" description="ANK" evidence="1">
    <location>
        <begin position="96"/>
        <end position="128"/>
    </location>
</feature>
<sequence length="617" mass="69380">MEQQSPNNSFHSKIHSGRIIMDFTESYTDTCSSVGMAARMGDLGCVQDLVWHRKPVDVKDNRGWTPIHEAAFHGHSGCLEFLLRQDVVDPEWRTFENETPLILAARGGHFECVRTLLDCDADPTAETKEMFTPLWEATGADSFECVRLLMRKGAVVQINYQNYTGFTPLHTAAERGYTHILDYLIKHGARLDVCADVDMTSIFLASQFGHKDCLQILLQTAREKGQLDLVNKTTHDHATPLLIASQEGHEDCIRLLLTNGADPNIPVNDLNAVAAHFAVYKDRPRCLQLVLPVTRQDVLFNSVNTMMHPLILGLKLKNTTCLEILIAAGLNVKAFLPLNHDLFEMDQHLLFTVLRYDNSASVLCHMEENWPSQGIEFLLRAGLPCNIQNPQELPPLISALSKADFDLFLLLLKYGANPNIYHERVGGNLPILLALRNDLLPKLIVIDMETRRNLFGKYLIPLLMAGANAQSCFSALNVITEELVYDLHQVLQDTIVWTNLFPLLVLILCFTSNVSLDEKLCVLAQQFKADRLLKKIEDSSGTLSHACRKKVVQQFASSGCYNKDSVCSLPVPSILHEYLLFMEYGTHISEIVQDSLKYLTIKEHAVIHELQPEQGWG</sequence>
<dbReference type="STRING" id="6573.A0A210QHR6"/>
<dbReference type="SMART" id="SM00248">
    <property type="entry name" value="ANK"/>
    <property type="match status" value="8"/>
</dbReference>
<comment type="caution">
    <text evidence="3">The sequence shown here is derived from an EMBL/GenBank/DDBJ whole genome shotgun (WGS) entry which is preliminary data.</text>
</comment>
<feature type="repeat" description="ANK" evidence="1">
    <location>
        <begin position="236"/>
        <end position="268"/>
    </location>
</feature>
<dbReference type="PANTHER" id="PTHR46224:SF64">
    <property type="entry name" value="IQ MOTIF AND ANKYRIN REPEAT DOMAIN-CONTAINING PROTEIN 1"/>
    <property type="match status" value="1"/>
</dbReference>
<dbReference type="PROSITE" id="PS50225">
    <property type="entry name" value="SOCS"/>
    <property type="match status" value="1"/>
</dbReference>
<proteinExistence type="predicted"/>
<dbReference type="Pfam" id="PF12796">
    <property type="entry name" value="Ank_2"/>
    <property type="match status" value="3"/>
</dbReference>
<keyword evidence="4" id="KW-1185">Reference proteome</keyword>
<dbReference type="Gene3D" id="1.25.40.20">
    <property type="entry name" value="Ankyrin repeat-containing domain"/>
    <property type="match status" value="2"/>
</dbReference>
<dbReference type="Proteomes" id="UP000242188">
    <property type="component" value="Unassembled WGS sequence"/>
</dbReference>
<feature type="domain" description="SOCS box" evidence="2">
    <location>
        <begin position="542"/>
        <end position="585"/>
    </location>
</feature>
<dbReference type="SUPFAM" id="SSF48403">
    <property type="entry name" value="Ankyrin repeat"/>
    <property type="match status" value="2"/>
</dbReference>
<dbReference type="PRINTS" id="PR01415">
    <property type="entry name" value="ANKYRIN"/>
</dbReference>
<dbReference type="InterPro" id="IPR051616">
    <property type="entry name" value="Cul2-RING_E3_ligase_SR"/>
</dbReference>
<dbReference type="OrthoDB" id="194358at2759"/>
<accession>A0A210QHR6</accession>
<name>A0A210QHR6_MIZYE</name>
<dbReference type="PROSITE" id="PS50297">
    <property type="entry name" value="ANK_REP_REGION"/>
    <property type="match status" value="3"/>
</dbReference>
<dbReference type="InterPro" id="IPR036770">
    <property type="entry name" value="Ankyrin_rpt-contain_sf"/>
</dbReference>
<gene>
    <name evidence="3" type="ORF">KP79_PYT01236</name>
</gene>
<evidence type="ECO:0000313" key="4">
    <source>
        <dbReference type="Proteomes" id="UP000242188"/>
    </source>
</evidence>